<evidence type="ECO:0000313" key="2">
    <source>
        <dbReference type="EMBL" id="KAG5172145.1"/>
    </source>
</evidence>
<feature type="compositionally biased region" description="Pro residues" evidence="1">
    <location>
        <begin position="1"/>
        <end position="11"/>
    </location>
</feature>
<feature type="compositionally biased region" description="Low complexity" evidence="1">
    <location>
        <begin position="373"/>
        <end position="410"/>
    </location>
</feature>
<feature type="compositionally biased region" description="Acidic residues" evidence="1">
    <location>
        <begin position="532"/>
        <end position="546"/>
    </location>
</feature>
<feature type="region of interest" description="Disordered" evidence="1">
    <location>
        <begin position="508"/>
        <end position="546"/>
    </location>
</feature>
<evidence type="ECO:0000256" key="1">
    <source>
        <dbReference type="SAM" id="MobiDB-lite"/>
    </source>
</evidence>
<feature type="compositionally biased region" description="Polar residues" evidence="1">
    <location>
        <begin position="307"/>
        <end position="326"/>
    </location>
</feature>
<feature type="region of interest" description="Disordered" evidence="1">
    <location>
        <begin position="1"/>
        <end position="87"/>
    </location>
</feature>
<organism evidence="2">
    <name type="scientific">Psilocybe cubensis</name>
    <name type="common">Psychedelic mushroom</name>
    <name type="synonym">Stropharia cubensis</name>
    <dbReference type="NCBI Taxonomy" id="181762"/>
    <lineage>
        <taxon>Eukaryota</taxon>
        <taxon>Fungi</taxon>
        <taxon>Dikarya</taxon>
        <taxon>Basidiomycota</taxon>
        <taxon>Agaricomycotina</taxon>
        <taxon>Agaricomycetes</taxon>
        <taxon>Agaricomycetidae</taxon>
        <taxon>Agaricales</taxon>
        <taxon>Agaricineae</taxon>
        <taxon>Strophariaceae</taxon>
        <taxon>Psilocybe</taxon>
    </lineage>
</organism>
<feature type="compositionally biased region" description="Low complexity" evidence="1">
    <location>
        <begin position="12"/>
        <end position="69"/>
    </location>
</feature>
<feature type="compositionally biased region" description="Low complexity" evidence="1">
    <location>
        <begin position="183"/>
        <end position="193"/>
    </location>
</feature>
<sequence length="546" mass="56509">MSSDSPPPTSDPPNASAAAATPSSLSASTPTTQSAAHPSATPSSSSAPTPTTQSATHPSATAPSAAAAPPAQPAPPSAHAASSLVSVPRDNGNAGALPFFGVNFSSSRAPRPSELLQPAITILVVTIGYIVGLFDRADQIDMNLLLRVPGYAIRQFFSWSEAVAYYTERYLAGDVHIVPPSPSTSTGLSSGSSPAPPPPAHVSVPVPPPPITARQALSTSRDPTAVRRTAAPAIAPVRAPEDPNARYGSEFNPIPVGMGDALTRRAVRLARLADNVPSPSSSTPPSNSKTSSVSTAPSKSKGKAPASVSQTSNSKGKNKRPASSTGFRVPKEKLIKMNGSNWYCDPQDPENYIWHSRASPDRNSPSSAPPPSYSDLPPATITGNSESAAGSSSATGSRSSRASTNSANNRTRWRGNPDSPPWPNPPLVSRQGEGSSASWNDLSSASQDADSQRLTQHQQRILSAAAAARRQRQSLVGSSQDSATIGNSQTLEQSVLFTCDADFFNHGASHPSLSSLMASADSGTSAPPGSEETPEMPQDDDDEDMM</sequence>
<feature type="region of interest" description="Disordered" evidence="1">
    <location>
        <begin position="181"/>
        <end position="257"/>
    </location>
</feature>
<dbReference type="AlphaFoldDB" id="A0A8H8CNT7"/>
<proteinExistence type="predicted"/>
<feature type="compositionally biased region" description="Low complexity" evidence="1">
    <location>
        <begin position="273"/>
        <end position="299"/>
    </location>
</feature>
<gene>
    <name evidence="2" type="ORF">JR316_001640</name>
</gene>
<feature type="compositionally biased region" description="Polar residues" evidence="1">
    <location>
        <begin position="511"/>
        <end position="527"/>
    </location>
</feature>
<comment type="caution">
    <text evidence="2">The sequence shown here is derived from an EMBL/GenBank/DDBJ whole genome shotgun (WGS) entry which is preliminary data.</text>
</comment>
<feature type="compositionally biased region" description="Low complexity" evidence="1">
    <location>
        <begin position="435"/>
        <end position="449"/>
    </location>
</feature>
<feature type="region of interest" description="Disordered" evidence="1">
    <location>
        <begin position="273"/>
        <end position="332"/>
    </location>
</feature>
<dbReference type="OrthoDB" id="3125865at2759"/>
<dbReference type="EMBL" id="JAFIQS010000002">
    <property type="protein sequence ID" value="KAG5172145.1"/>
    <property type="molecule type" value="Genomic_DNA"/>
</dbReference>
<reference evidence="2" key="1">
    <citation type="submission" date="2021-02" db="EMBL/GenBank/DDBJ databases">
        <title>Psilocybe cubensis genome.</title>
        <authorList>
            <person name="Mckernan K.J."/>
            <person name="Crawford S."/>
            <person name="Trippe A."/>
            <person name="Kane L.T."/>
            <person name="Mclaughlin S."/>
        </authorList>
    </citation>
    <scope>NUCLEOTIDE SEQUENCE [LARGE SCALE GENOMIC DNA]</scope>
    <source>
        <strain evidence="2">MGC-MH-2018</strain>
    </source>
</reference>
<name>A0A8H8CNT7_PSICU</name>
<feature type="region of interest" description="Disordered" evidence="1">
    <location>
        <begin position="353"/>
        <end position="462"/>
    </location>
</feature>
<feature type="compositionally biased region" description="Pro residues" evidence="1">
    <location>
        <begin position="194"/>
        <end position="211"/>
    </location>
</feature>
<protein>
    <submittedName>
        <fullName evidence="2">Uncharacterized protein</fullName>
    </submittedName>
</protein>
<accession>A0A8H8CNT7</accession>